<sequence>MAYSNNSGVTTASEYTRSYTTFSGCDIVATFGSEVVAEIQGITVSINREKAPVNV</sequence>
<evidence type="ECO:0000313" key="1">
    <source>
        <dbReference type="EMBL" id="DAG00691.1"/>
    </source>
</evidence>
<name>A0A8S5V250_9CAUD</name>
<protein>
    <submittedName>
        <fullName evidence="1">Uncharacterized protein</fullName>
    </submittedName>
</protein>
<organism evidence="1">
    <name type="scientific">Myoviridae sp. ctJ2i1</name>
    <dbReference type="NCBI Taxonomy" id="2825079"/>
    <lineage>
        <taxon>Viruses</taxon>
        <taxon>Duplodnaviria</taxon>
        <taxon>Heunggongvirae</taxon>
        <taxon>Uroviricota</taxon>
        <taxon>Caudoviricetes</taxon>
    </lineage>
</organism>
<dbReference type="EMBL" id="BK016182">
    <property type="protein sequence ID" value="DAG00691.1"/>
    <property type="molecule type" value="Genomic_DNA"/>
</dbReference>
<accession>A0A8S5V250</accession>
<proteinExistence type="predicted"/>
<reference evidence="1" key="1">
    <citation type="journal article" date="2021" name="Proc. Natl. Acad. Sci. U.S.A.">
        <title>A Catalog of Tens of Thousands of Viruses from Human Metagenomes Reveals Hidden Associations with Chronic Diseases.</title>
        <authorList>
            <person name="Tisza M.J."/>
            <person name="Buck C.B."/>
        </authorList>
    </citation>
    <scope>NUCLEOTIDE SEQUENCE</scope>
    <source>
        <strain evidence="1">CtJ2i1</strain>
    </source>
</reference>